<keyword evidence="4" id="KW-0479">Metal-binding</keyword>
<dbReference type="InterPro" id="IPR050492">
    <property type="entry name" value="Bact_metal-bind_prot9"/>
</dbReference>
<dbReference type="SUPFAM" id="SSF53807">
    <property type="entry name" value="Helical backbone' metal receptor"/>
    <property type="match status" value="1"/>
</dbReference>
<evidence type="ECO:0000313" key="7">
    <source>
        <dbReference type="EMBL" id="MBS9525774.1"/>
    </source>
</evidence>
<evidence type="ECO:0000256" key="3">
    <source>
        <dbReference type="ARBA" id="ARBA00022448"/>
    </source>
</evidence>
<dbReference type="RefSeq" id="WP_213946635.1">
    <property type="nucleotide sequence ID" value="NZ_JAHCMY010000019.1"/>
</dbReference>
<dbReference type="GO" id="GO:0007155">
    <property type="term" value="P:cell adhesion"/>
    <property type="evidence" value="ECO:0007669"/>
    <property type="project" value="InterPro"/>
</dbReference>
<dbReference type="Pfam" id="PF01297">
    <property type="entry name" value="ZnuA"/>
    <property type="match status" value="1"/>
</dbReference>
<gene>
    <name evidence="7" type="ORF">KI659_17270</name>
</gene>
<dbReference type="PANTHER" id="PTHR42953">
    <property type="entry name" value="HIGH-AFFINITY ZINC UPTAKE SYSTEM PROTEIN ZNUA-RELATED"/>
    <property type="match status" value="1"/>
</dbReference>
<protein>
    <submittedName>
        <fullName evidence="7">Zinc ABC transporter substrate-binding protein</fullName>
    </submittedName>
</protein>
<proteinExistence type="inferred from homology"/>
<dbReference type="AlphaFoldDB" id="A0AAP2CL46"/>
<dbReference type="Proteomes" id="UP001319104">
    <property type="component" value="Unassembled WGS sequence"/>
</dbReference>
<dbReference type="PRINTS" id="PR00690">
    <property type="entry name" value="ADHESNFAMILY"/>
</dbReference>
<organism evidence="7 8">
    <name type="scientific">Litoribacter ruber</name>
    <dbReference type="NCBI Taxonomy" id="702568"/>
    <lineage>
        <taxon>Bacteria</taxon>
        <taxon>Pseudomonadati</taxon>
        <taxon>Bacteroidota</taxon>
        <taxon>Cytophagia</taxon>
        <taxon>Cytophagales</taxon>
        <taxon>Cyclobacteriaceae</taxon>
        <taxon>Litoribacter</taxon>
    </lineage>
</organism>
<dbReference type="GO" id="GO:0046872">
    <property type="term" value="F:metal ion binding"/>
    <property type="evidence" value="ECO:0007669"/>
    <property type="project" value="UniProtKB-KW"/>
</dbReference>
<dbReference type="GO" id="GO:0030001">
    <property type="term" value="P:metal ion transport"/>
    <property type="evidence" value="ECO:0007669"/>
    <property type="project" value="InterPro"/>
</dbReference>
<evidence type="ECO:0000256" key="6">
    <source>
        <dbReference type="RuleBase" id="RU003512"/>
    </source>
</evidence>
<comment type="caution">
    <text evidence="7">The sequence shown here is derived from an EMBL/GenBank/DDBJ whole genome shotgun (WGS) entry which is preliminary data.</text>
</comment>
<comment type="subcellular location">
    <subcellularLocation>
        <location evidence="1">Cell envelope</location>
    </subcellularLocation>
</comment>
<keyword evidence="8" id="KW-1185">Reference proteome</keyword>
<dbReference type="Gene3D" id="3.40.50.1980">
    <property type="entry name" value="Nitrogenase molybdenum iron protein domain"/>
    <property type="match status" value="2"/>
</dbReference>
<reference evidence="7 8" key="1">
    <citation type="submission" date="2021-05" db="EMBL/GenBank/DDBJ databases">
        <authorList>
            <person name="Zhang Z.D."/>
            <person name="Osman G."/>
        </authorList>
    </citation>
    <scope>NUCLEOTIDE SEQUENCE [LARGE SCALE GENOMIC DNA]</scope>
    <source>
        <strain evidence="7 8">KCTC 32217</strain>
    </source>
</reference>
<evidence type="ECO:0000256" key="4">
    <source>
        <dbReference type="ARBA" id="ARBA00022723"/>
    </source>
</evidence>
<dbReference type="PANTHER" id="PTHR42953:SF1">
    <property type="entry name" value="METAL-BINDING PROTEIN HI_0362-RELATED"/>
    <property type="match status" value="1"/>
</dbReference>
<dbReference type="PROSITE" id="PS51257">
    <property type="entry name" value="PROKAR_LIPOPROTEIN"/>
    <property type="match status" value="1"/>
</dbReference>
<keyword evidence="3 6" id="KW-0813">Transport</keyword>
<dbReference type="GO" id="GO:0030313">
    <property type="term" value="C:cell envelope"/>
    <property type="evidence" value="ECO:0007669"/>
    <property type="project" value="UniProtKB-SubCell"/>
</dbReference>
<name>A0AAP2CL46_9BACT</name>
<dbReference type="InterPro" id="IPR006128">
    <property type="entry name" value="Lipoprotein_PsaA-like"/>
</dbReference>
<dbReference type="PRINTS" id="PR00691">
    <property type="entry name" value="ADHESINB"/>
</dbReference>
<comment type="similarity">
    <text evidence="2 6">Belongs to the bacterial solute-binding protein 9 family.</text>
</comment>
<evidence type="ECO:0000256" key="5">
    <source>
        <dbReference type="ARBA" id="ARBA00022729"/>
    </source>
</evidence>
<dbReference type="EMBL" id="JAHCMY010000019">
    <property type="protein sequence ID" value="MBS9525774.1"/>
    <property type="molecule type" value="Genomic_DNA"/>
</dbReference>
<keyword evidence="5" id="KW-0732">Signal</keyword>
<dbReference type="InterPro" id="IPR006127">
    <property type="entry name" value="ZnuA-like"/>
</dbReference>
<evidence type="ECO:0000256" key="1">
    <source>
        <dbReference type="ARBA" id="ARBA00004196"/>
    </source>
</evidence>
<sequence>MNFSKHTALIILVLALGCKSVDRERNEKFLIVTTTNILADAVRHIVKDSAEVQSLMAIGVDPHLYKASQRDLDKLFDADLVIYQGIFLEGKMNEVLKKFSRTNPVVSVENRLSPTLLLEDEEFEGAFDPHIWFDPMIWKETIENLALDLKETKPEWSEYIDSNVLEYSQTLDSLHTSLQEKIQDLPQDKRILVTAHDAFAYFGRAYGLKVHGLQGLSTLSEPGLNDVSKLVNFIVNNQIKAIFSEQSISPRGVKALVEGCRRRGQEVKLAGPLYTDSLGEKDGPAGTYTDMLLYNMVTIVENLK</sequence>
<evidence type="ECO:0000256" key="2">
    <source>
        <dbReference type="ARBA" id="ARBA00011028"/>
    </source>
</evidence>
<accession>A0AAP2CL46</accession>
<evidence type="ECO:0000313" key="8">
    <source>
        <dbReference type="Proteomes" id="UP001319104"/>
    </source>
</evidence>
<dbReference type="InterPro" id="IPR006129">
    <property type="entry name" value="AdhesinB"/>
</dbReference>